<protein>
    <submittedName>
        <fullName evidence="2">Uncharacterized protein</fullName>
    </submittedName>
</protein>
<proteinExistence type="predicted"/>
<name>A0AAD7FAE5_9AGAR</name>
<comment type="caution">
    <text evidence="2">The sequence shown here is derived from an EMBL/GenBank/DDBJ whole genome shotgun (WGS) entry which is preliminary data.</text>
</comment>
<evidence type="ECO:0000313" key="3">
    <source>
        <dbReference type="Proteomes" id="UP001221142"/>
    </source>
</evidence>
<evidence type="ECO:0000256" key="1">
    <source>
        <dbReference type="SAM" id="MobiDB-lite"/>
    </source>
</evidence>
<accession>A0AAD7FAE5</accession>
<feature type="region of interest" description="Disordered" evidence="1">
    <location>
        <begin position="161"/>
        <end position="186"/>
    </location>
</feature>
<gene>
    <name evidence="2" type="ORF">FB45DRAFT_1135700</name>
</gene>
<reference evidence="2" key="1">
    <citation type="submission" date="2023-03" db="EMBL/GenBank/DDBJ databases">
        <title>Massive genome expansion in bonnet fungi (Mycena s.s.) driven by repeated elements and novel gene families across ecological guilds.</title>
        <authorList>
            <consortium name="Lawrence Berkeley National Laboratory"/>
            <person name="Harder C.B."/>
            <person name="Miyauchi S."/>
            <person name="Viragh M."/>
            <person name="Kuo A."/>
            <person name="Thoen E."/>
            <person name="Andreopoulos B."/>
            <person name="Lu D."/>
            <person name="Skrede I."/>
            <person name="Drula E."/>
            <person name="Henrissat B."/>
            <person name="Morin E."/>
            <person name="Kohler A."/>
            <person name="Barry K."/>
            <person name="LaButti K."/>
            <person name="Morin E."/>
            <person name="Salamov A."/>
            <person name="Lipzen A."/>
            <person name="Mereny Z."/>
            <person name="Hegedus B."/>
            <person name="Baldrian P."/>
            <person name="Stursova M."/>
            <person name="Weitz H."/>
            <person name="Taylor A."/>
            <person name="Grigoriev I.V."/>
            <person name="Nagy L.G."/>
            <person name="Martin F."/>
            <person name="Kauserud H."/>
        </authorList>
    </citation>
    <scope>NUCLEOTIDE SEQUENCE</scope>
    <source>
        <strain evidence="2">9284</strain>
    </source>
</reference>
<organism evidence="2 3">
    <name type="scientific">Roridomyces roridus</name>
    <dbReference type="NCBI Taxonomy" id="1738132"/>
    <lineage>
        <taxon>Eukaryota</taxon>
        <taxon>Fungi</taxon>
        <taxon>Dikarya</taxon>
        <taxon>Basidiomycota</taxon>
        <taxon>Agaricomycotina</taxon>
        <taxon>Agaricomycetes</taxon>
        <taxon>Agaricomycetidae</taxon>
        <taxon>Agaricales</taxon>
        <taxon>Marasmiineae</taxon>
        <taxon>Mycenaceae</taxon>
        <taxon>Roridomyces</taxon>
    </lineage>
</organism>
<dbReference type="EMBL" id="JARKIF010000051">
    <property type="protein sequence ID" value="KAJ7607186.1"/>
    <property type="molecule type" value="Genomic_DNA"/>
</dbReference>
<keyword evidence="3" id="KW-1185">Reference proteome</keyword>
<dbReference type="Proteomes" id="UP001221142">
    <property type="component" value="Unassembled WGS sequence"/>
</dbReference>
<dbReference type="AlphaFoldDB" id="A0AAD7FAE5"/>
<sequence length="287" mass="30662">MNNSTNLVNAKSNGQPFSPAFVFPVASLTFIDTDVLLPTARLYSPSIEDSRPPPPILRPVILPGNYIHSGEMLPSPVPRMSNPCTRSSAGTPTPLPHVLSQTDAQVSLKDWTTTCHVWACITSSVPTRPRASVPVFACHQWPPVHANAGIPCPLLPPPGSPGIGSLSSSDTSRNAQDPAPPRYQSCPHRASARLSRLISGAPVNSTVTPWVSPLVYTGKRLASGGLGASLARLIFLAISIEMRVSLTLWREGTGRCPYIQTNCMVLHEVVLIPFDQGSMGTTCMSLV</sequence>
<evidence type="ECO:0000313" key="2">
    <source>
        <dbReference type="EMBL" id="KAJ7607186.1"/>
    </source>
</evidence>